<feature type="compositionally biased region" description="Basic and acidic residues" evidence="1">
    <location>
        <begin position="1"/>
        <end position="10"/>
    </location>
</feature>
<proteinExistence type="predicted"/>
<evidence type="ECO:0000313" key="3">
    <source>
        <dbReference type="Proteomes" id="UP001266305"/>
    </source>
</evidence>
<sequence length="253" mass="26768">MRYPPEDREAAANPTDALRLRVPDSPNRCSQTQGSRLTQKIPPDRGSQTHPTDPPHTEAPDSQVPFIYAAMTGGPGAQAQGRCSEDHTPTQDPTHTGHTPALGMAWAKLGRDCRPGGLVWQLECWVLGTTGPLPTAHSLLFSLLPKSQWEVRGEGLGASGQGQTRQPGPVPDDDGGKAAVNTKKATKKATEPKAQSVAGRGAAWPEGGSERPREARGGTSTQGPAAGSKAAQGRRCLPLPPWLTDARSEVQYL</sequence>
<feature type="compositionally biased region" description="Polar residues" evidence="1">
    <location>
        <begin position="27"/>
        <end position="38"/>
    </location>
</feature>
<accession>A0ABQ9W0Q1</accession>
<dbReference type="Proteomes" id="UP001266305">
    <property type="component" value="Unassembled WGS sequence"/>
</dbReference>
<evidence type="ECO:0000313" key="2">
    <source>
        <dbReference type="EMBL" id="KAK2115218.1"/>
    </source>
</evidence>
<feature type="region of interest" description="Disordered" evidence="1">
    <location>
        <begin position="153"/>
        <end position="253"/>
    </location>
</feature>
<feature type="region of interest" description="Disordered" evidence="1">
    <location>
        <begin position="1"/>
        <end position="97"/>
    </location>
</feature>
<gene>
    <name evidence="2" type="ORF">P7K49_005844</name>
</gene>
<evidence type="ECO:0000256" key="1">
    <source>
        <dbReference type="SAM" id="MobiDB-lite"/>
    </source>
</evidence>
<dbReference type="EMBL" id="JASSZA010000003">
    <property type="protein sequence ID" value="KAK2115218.1"/>
    <property type="molecule type" value="Genomic_DNA"/>
</dbReference>
<reference evidence="2 3" key="1">
    <citation type="submission" date="2023-05" db="EMBL/GenBank/DDBJ databases">
        <title>B98-5 Cell Line De Novo Hybrid Assembly: An Optical Mapping Approach.</title>
        <authorList>
            <person name="Kananen K."/>
            <person name="Auerbach J.A."/>
            <person name="Kautto E."/>
            <person name="Blachly J.S."/>
        </authorList>
    </citation>
    <scope>NUCLEOTIDE SEQUENCE [LARGE SCALE GENOMIC DNA]</scope>
    <source>
        <strain evidence="2">B95-8</strain>
        <tissue evidence="2">Cell line</tissue>
    </source>
</reference>
<comment type="caution">
    <text evidence="2">The sequence shown here is derived from an EMBL/GenBank/DDBJ whole genome shotgun (WGS) entry which is preliminary data.</text>
</comment>
<protein>
    <submittedName>
        <fullName evidence="2">Uncharacterized protein</fullName>
    </submittedName>
</protein>
<keyword evidence="3" id="KW-1185">Reference proteome</keyword>
<name>A0ABQ9W0Q1_SAGOE</name>
<organism evidence="2 3">
    <name type="scientific">Saguinus oedipus</name>
    <name type="common">Cotton-top tamarin</name>
    <name type="synonym">Oedipomidas oedipus</name>
    <dbReference type="NCBI Taxonomy" id="9490"/>
    <lineage>
        <taxon>Eukaryota</taxon>
        <taxon>Metazoa</taxon>
        <taxon>Chordata</taxon>
        <taxon>Craniata</taxon>
        <taxon>Vertebrata</taxon>
        <taxon>Euteleostomi</taxon>
        <taxon>Mammalia</taxon>
        <taxon>Eutheria</taxon>
        <taxon>Euarchontoglires</taxon>
        <taxon>Primates</taxon>
        <taxon>Haplorrhini</taxon>
        <taxon>Platyrrhini</taxon>
        <taxon>Cebidae</taxon>
        <taxon>Callitrichinae</taxon>
        <taxon>Saguinus</taxon>
    </lineage>
</organism>